<keyword evidence="2" id="KW-1185">Reference proteome</keyword>
<organism evidence="1 2">
    <name type="scientific">Melastoma candidum</name>
    <dbReference type="NCBI Taxonomy" id="119954"/>
    <lineage>
        <taxon>Eukaryota</taxon>
        <taxon>Viridiplantae</taxon>
        <taxon>Streptophyta</taxon>
        <taxon>Embryophyta</taxon>
        <taxon>Tracheophyta</taxon>
        <taxon>Spermatophyta</taxon>
        <taxon>Magnoliopsida</taxon>
        <taxon>eudicotyledons</taxon>
        <taxon>Gunneridae</taxon>
        <taxon>Pentapetalae</taxon>
        <taxon>rosids</taxon>
        <taxon>malvids</taxon>
        <taxon>Myrtales</taxon>
        <taxon>Melastomataceae</taxon>
        <taxon>Melastomatoideae</taxon>
        <taxon>Melastomateae</taxon>
        <taxon>Melastoma</taxon>
    </lineage>
</organism>
<name>A0ACB9MM07_9MYRT</name>
<dbReference type="Proteomes" id="UP001057402">
    <property type="component" value="Chromosome 9"/>
</dbReference>
<reference evidence="2" key="1">
    <citation type="journal article" date="2023" name="Front. Plant Sci.">
        <title>Chromosomal-level genome assembly of Melastoma candidum provides insights into trichome evolution.</title>
        <authorList>
            <person name="Zhong Y."/>
            <person name="Wu W."/>
            <person name="Sun C."/>
            <person name="Zou P."/>
            <person name="Liu Y."/>
            <person name="Dai S."/>
            <person name="Zhou R."/>
        </authorList>
    </citation>
    <scope>NUCLEOTIDE SEQUENCE [LARGE SCALE GENOMIC DNA]</scope>
</reference>
<evidence type="ECO:0000313" key="2">
    <source>
        <dbReference type="Proteomes" id="UP001057402"/>
    </source>
</evidence>
<evidence type="ECO:0000313" key="1">
    <source>
        <dbReference type="EMBL" id="KAI4324671.1"/>
    </source>
</evidence>
<comment type="caution">
    <text evidence="1">The sequence shown here is derived from an EMBL/GenBank/DDBJ whole genome shotgun (WGS) entry which is preliminary data.</text>
</comment>
<dbReference type="EMBL" id="CM042888">
    <property type="protein sequence ID" value="KAI4324671.1"/>
    <property type="molecule type" value="Genomic_DNA"/>
</dbReference>
<protein>
    <submittedName>
        <fullName evidence="1">Uncharacterized protein</fullName>
    </submittedName>
</protein>
<accession>A0ACB9MM07</accession>
<gene>
    <name evidence="1" type="ORF">MLD38_030138</name>
</gene>
<sequence length="447" mass="48484">MDPPPPPLPTTLTPAAPPDPSTATLDHPRLRLMVSYGGHILPRPHDKSLVYVGGTTRLLLLDRQTSASSLLSRISRSLPLNSRRFTLKYQLPNDDLDSLVSLSSDEDLRNFLDEYDRLLLPGHSSSTPRIRLFLFFDRPSTAMSLGPLLERPDDEGWFLDALNSADHIPTLPPSLSDSAANAADLFFCEDDVGRDEVSKLAPAPIKVTMEDPDLDRAAGVEPSSDQGDRTGAQVHASHHKVAVTYNNLPSPDSVTSDNSSIASGSSLYRPTGSGQPSITTPAPGFSNSSALVSEPPLYMTQPPPVVEPYYHVTAQQTQSTLPQQLYGNASGNYLPQAAVTGPGQVFVQSYYPMYVMPPRANVTRAQVTRQDVTALHLPSSTQYLPHQQHNLPGTRPSQSIPIPAATYSFEHPTYNLFDQGSYYGQLPVTAKATPQYQAGADTSDASK</sequence>
<proteinExistence type="predicted"/>